<dbReference type="GO" id="GO:0006487">
    <property type="term" value="P:protein N-linked glycosylation"/>
    <property type="evidence" value="ECO:0007669"/>
    <property type="project" value="TreeGrafter"/>
</dbReference>
<dbReference type="FunFam" id="3.90.550.20:FF:000004">
    <property type="entry name" value="Glycosyltransferase family 32 protein"/>
    <property type="match status" value="1"/>
</dbReference>
<evidence type="ECO:0000256" key="3">
    <source>
        <dbReference type="SAM" id="SignalP"/>
    </source>
</evidence>
<reference evidence="4" key="1">
    <citation type="journal article" date="2020" name="Stud. Mycol.">
        <title>101 Dothideomycetes genomes: a test case for predicting lifestyles and emergence of pathogens.</title>
        <authorList>
            <person name="Haridas S."/>
            <person name="Albert R."/>
            <person name="Binder M."/>
            <person name="Bloem J."/>
            <person name="Labutti K."/>
            <person name="Salamov A."/>
            <person name="Andreopoulos B."/>
            <person name="Baker S."/>
            <person name="Barry K."/>
            <person name="Bills G."/>
            <person name="Bluhm B."/>
            <person name="Cannon C."/>
            <person name="Castanera R."/>
            <person name="Culley D."/>
            <person name="Daum C."/>
            <person name="Ezra D."/>
            <person name="Gonzalez J."/>
            <person name="Henrissat B."/>
            <person name="Kuo A."/>
            <person name="Liang C."/>
            <person name="Lipzen A."/>
            <person name="Lutzoni F."/>
            <person name="Magnuson J."/>
            <person name="Mondo S."/>
            <person name="Nolan M."/>
            <person name="Ohm R."/>
            <person name="Pangilinan J."/>
            <person name="Park H.-J."/>
            <person name="Ramirez L."/>
            <person name="Alfaro M."/>
            <person name="Sun H."/>
            <person name="Tritt A."/>
            <person name="Yoshinaga Y."/>
            <person name="Zwiers L.-H."/>
            <person name="Turgeon B."/>
            <person name="Goodwin S."/>
            <person name="Spatafora J."/>
            <person name="Crous P."/>
            <person name="Grigoriev I."/>
        </authorList>
    </citation>
    <scope>NUCLEOTIDE SEQUENCE</scope>
    <source>
        <strain evidence="4">CBS 480.64</strain>
    </source>
</reference>
<dbReference type="EMBL" id="MU005958">
    <property type="protein sequence ID" value="KAF2863922.1"/>
    <property type="molecule type" value="Genomic_DNA"/>
</dbReference>
<evidence type="ECO:0000313" key="5">
    <source>
        <dbReference type="Proteomes" id="UP000799421"/>
    </source>
</evidence>
<dbReference type="GO" id="GO:0000009">
    <property type="term" value="F:alpha-1,6-mannosyltransferase activity"/>
    <property type="evidence" value="ECO:0007669"/>
    <property type="project" value="InterPro"/>
</dbReference>
<keyword evidence="4" id="KW-0808">Transferase</keyword>
<keyword evidence="5" id="KW-1185">Reference proteome</keyword>
<feature type="chain" id="PRO_5025625164" evidence="3">
    <location>
        <begin position="29"/>
        <end position="402"/>
    </location>
</feature>
<feature type="compositionally biased region" description="Pro residues" evidence="2">
    <location>
        <begin position="361"/>
        <end position="387"/>
    </location>
</feature>
<evidence type="ECO:0000256" key="1">
    <source>
        <dbReference type="ARBA" id="ARBA00009003"/>
    </source>
</evidence>
<dbReference type="Proteomes" id="UP000799421">
    <property type="component" value="Unassembled WGS sequence"/>
</dbReference>
<gene>
    <name evidence="4" type="ORF">K470DRAFT_279791</name>
</gene>
<dbReference type="InterPro" id="IPR007577">
    <property type="entry name" value="GlycoTrfase_DXD_sugar-bd_CS"/>
</dbReference>
<accession>A0A6A7C9M8</accession>
<dbReference type="PANTHER" id="PTHR31834:SF8">
    <property type="entry name" value="TRANSFERASE, PUTATIVE (AFU_ORTHOLOGUE AFUA_6G14040)-RELATED"/>
    <property type="match status" value="1"/>
</dbReference>
<evidence type="ECO:0000313" key="4">
    <source>
        <dbReference type="EMBL" id="KAF2863922.1"/>
    </source>
</evidence>
<dbReference type="SUPFAM" id="SSF53448">
    <property type="entry name" value="Nucleotide-diphospho-sugar transferases"/>
    <property type="match status" value="1"/>
</dbReference>
<dbReference type="Gene3D" id="3.90.550.20">
    <property type="match status" value="1"/>
</dbReference>
<dbReference type="InterPro" id="IPR039367">
    <property type="entry name" value="Och1-like"/>
</dbReference>
<dbReference type="AlphaFoldDB" id="A0A6A7C9M8"/>
<dbReference type="InterPro" id="IPR029044">
    <property type="entry name" value="Nucleotide-diphossugar_trans"/>
</dbReference>
<evidence type="ECO:0000256" key="2">
    <source>
        <dbReference type="SAM" id="MobiDB-lite"/>
    </source>
</evidence>
<feature type="region of interest" description="Disordered" evidence="2">
    <location>
        <begin position="349"/>
        <end position="402"/>
    </location>
</feature>
<keyword evidence="3" id="KW-0732">Signal</keyword>
<sequence length="402" mass="45539">MPKQIRRSLPAALVVFVLLLLLSGSVHHTRPSLFQRKPSHFPRKIWQTWKVDPLKFEEKDSNVAKTWLAKNPTYRYEVLTDLNDMAYVEANFGPEGLNRPDIVHTYRELTARIIKADLLRYMVMYVEGGVYTDIDVEALRPVSMFIPERFDERDISMVVGVEIDQPEFSNHTVLGSKCMSFCQWTFMCKPHQPVMLTLIENIMAWLNNVAAEQKTTIGEIQLDFDQVISGTGPSAFTRAILDDVSKRTGQEVTWDMFHNLAESKAVGGLLVLNVEAFAAGQGHSDSGNHETKHALVKHHYHASGWPTAHPRYNHPMFGEVEKCNWDMECVRKWDADTAAWEMLSPEERKKQIAMKEAMKPPEAPPPGQEPPPLPLPPPPPPALPLPQDPNVHEVLPPPPPPF</sequence>
<organism evidence="4 5">
    <name type="scientific">Piedraia hortae CBS 480.64</name>
    <dbReference type="NCBI Taxonomy" id="1314780"/>
    <lineage>
        <taxon>Eukaryota</taxon>
        <taxon>Fungi</taxon>
        <taxon>Dikarya</taxon>
        <taxon>Ascomycota</taxon>
        <taxon>Pezizomycotina</taxon>
        <taxon>Dothideomycetes</taxon>
        <taxon>Dothideomycetidae</taxon>
        <taxon>Capnodiales</taxon>
        <taxon>Piedraiaceae</taxon>
        <taxon>Piedraia</taxon>
    </lineage>
</organism>
<proteinExistence type="inferred from homology"/>
<dbReference type="PANTHER" id="PTHR31834">
    <property type="entry name" value="INITIATION-SPECIFIC ALPHA-1,6-MANNOSYLTRANSFERASE"/>
    <property type="match status" value="1"/>
</dbReference>
<feature type="signal peptide" evidence="3">
    <location>
        <begin position="1"/>
        <end position="28"/>
    </location>
</feature>
<name>A0A6A7C9M8_9PEZI</name>
<comment type="similarity">
    <text evidence="1">Belongs to the glycosyltransferase 32 family.</text>
</comment>
<dbReference type="Pfam" id="PF04488">
    <property type="entry name" value="Gly_transf_sug"/>
    <property type="match status" value="1"/>
</dbReference>
<protein>
    <submittedName>
        <fullName evidence="4">Glycosyltransferase family 32 protein</fullName>
    </submittedName>
</protein>
<dbReference type="OrthoDB" id="409543at2759"/>
<dbReference type="GO" id="GO:0000136">
    <property type="term" value="C:mannan polymerase complex"/>
    <property type="evidence" value="ECO:0007669"/>
    <property type="project" value="TreeGrafter"/>
</dbReference>